<protein>
    <recommendedName>
        <fullName evidence="2">AB hydrolase-1 domain-containing protein</fullName>
    </recommendedName>
</protein>
<evidence type="ECO:0000313" key="4">
    <source>
        <dbReference type="Proteomes" id="UP001165082"/>
    </source>
</evidence>
<dbReference type="Gene3D" id="3.40.50.1820">
    <property type="entry name" value="alpha/beta hydrolase"/>
    <property type="match status" value="1"/>
</dbReference>
<dbReference type="EMBL" id="BRXZ01001091">
    <property type="protein sequence ID" value="GMH62120.1"/>
    <property type="molecule type" value="Genomic_DNA"/>
</dbReference>
<feature type="domain" description="AB hydrolase-1" evidence="2">
    <location>
        <begin position="150"/>
        <end position="281"/>
    </location>
</feature>
<dbReference type="PANTHER" id="PTHR43798">
    <property type="entry name" value="MONOACYLGLYCEROL LIPASE"/>
    <property type="match status" value="1"/>
</dbReference>
<feature type="chain" id="PRO_5040773474" description="AB hydrolase-1 domain-containing protein" evidence="1">
    <location>
        <begin position="18"/>
        <end position="398"/>
    </location>
</feature>
<dbReference type="Pfam" id="PF00561">
    <property type="entry name" value="Abhydrolase_1"/>
    <property type="match status" value="1"/>
</dbReference>
<accession>A0A9W7E1R7</accession>
<organism evidence="3 4">
    <name type="scientific">Triparma retinervis</name>
    <dbReference type="NCBI Taxonomy" id="2557542"/>
    <lineage>
        <taxon>Eukaryota</taxon>
        <taxon>Sar</taxon>
        <taxon>Stramenopiles</taxon>
        <taxon>Ochrophyta</taxon>
        <taxon>Bolidophyceae</taxon>
        <taxon>Parmales</taxon>
        <taxon>Triparmaceae</taxon>
        <taxon>Triparma</taxon>
    </lineage>
</organism>
<dbReference type="GO" id="GO:0046464">
    <property type="term" value="P:acylglycerol catabolic process"/>
    <property type="evidence" value="ECO:0007669"/>
    <property type="project" value="TreeGrafter"/>
</dbReference>
<dbReference type="PANTHER" id="PTHR43798:SF33">
    <property type="entry name" value="HYDROLASE, PUTATIVE (AFU_ORTHOLOGUE AFUA_2G14860)-RELATED"/>
    <property type="match status" value="1"/>
</dbReference>
<keyword evidence="1" id="KW-0732">Signal</keyword>
<feature type="signal peptide" evidence="1">
    <location>
        <begin position="1"/>
        <end position="17"/>
    </location>
</feature>
<dbReference type="GO" id="GO:0016020">
    <property type="term" value="C:membrane"/>
    <property type="evidence" value="ECO:0007669"/>
    <property type="project" value="TreeGrafter"/>
</dbReference>
<sequence length="398" mass="43301">MVSGVVALCGASFFAGTFVPPATPPPGNQLDQAESRDPSFVEAELHDPWSPSNWGAAEYQEQVVIQQVEEQGFADYDEYCAWCVHADARGWNYFAGWGECECHEGWTGACCDIPSRRACGAGITCMQKQANGMSFDCREAGTPNAANDNNVVMVHGFPEWSEMYSGLMRSLAEEGYHSIACNMRGYSVNARPSSYSEYMYDKIASDVTALADAFGMNDYHLIGHDHGACLSWYVAAEDAKLSSPRLKSLTALSDHGFPDSAFNSPDDFQKALWWYNGAFPGTGIGGLAEVPTFSTETLLAEGSWMSAFRLAYPADDAPGAPATNRIGNIKAPTLFVCGADDSAILCTLEYSKNSKNFIDGYYEYLEVEECGHDILKCKSDKSTLKVIDAITKLIVANS</sequence>
<dbReference type="InterPro" id="IPR029058">
    <property type="entry name" value="AB_hydrolase_fold"/>
</dbReference>
<comment type="caution">
    <text evidence="3">The sequence shown here is derived from an EMBL/GenBank/DDBJ whole genome shotgun (WGS) entry which is preliminary data.</text>
</comment>
<evidence type="ECO:0000256" key="1">
    <source>
        <dbReference type="SAM" id="SignalP"/>
    </source>
</evidence>
<dbReference type="SUPFAM" id="SSF53474">
    <property type="entry name" value="alpha/beta-Hydrolases"/>
    <property type="match status" value="1"/>
</dbReference>
<gene>
    <name evidence="3" type="ORF">TrRE_jg6977</name>
</gene>
<reference evidence="3" key="1">
    <citation type="submission" date="2022-07" db="EMBL/GenBank/DDBJ databases">
        <title>Genome analysis of Parmales, a sister group of diatoms, reveals the evolutionary specialization of diatoms from phago-mixotrophs to photoautotrophs.</title>
        <authorList>
            <person name="Ban H."/>
            <person name="Sato S."/>
            <person name="Yoshikawa S."/>
            <person name="Kazumasa Y."/>
            <person name="Nakamura Y."/>
            <person name="Ichinomiya M."/>
            <person name="Saitoh K."/>
            <person name="Sato N."/>
            <person name="Blanc-Mathieu R."/>
            <person name="Endo H."/>
            <person name="Kuwata A."/>
            <person name="Ogata H."/>
        </authorList>
    </citation>
    <scope>NUCLEOTIDE SEQUENCE</scope>
</reference>
<dbReference type="Proteomes" id="UP001165082">
    <property type="component" value="Unassembled WGS sequence"/>
</dbReference>
<dbReference type="InterPro" id="IPR050266">
    <property type="entry name" value="AB_hydrolase_sf"/>
</dbReference>
<dbReference type="OrthoDB" id="408373at2759"/>
<dbReference type="GO" id="GO:0047372">
    <property type="term" value="F:monoacylglycerol lipase activity"/>
    <property type="evidence" value="ECO:0007669"/>
    <property type="project" value="TreeGrafter"/>
</dbReference>
<dbReference type="InterPro" id="IPR000073">
    <property type="entry name" value="AB_hydrolase_1"/>
</dbReference>
<name>A0A9W7E1R7_9STRA</name>
<evidence type="ECO:0000313" key="3">
    <source>
        <dbReference type="EMBL" id="GMH62120.1"/>
    </source>
</evidence>
<evidence type="ECO:0000259" key="2">
    <source>
        <dbReference type="Pfam" id="PF00561"/>
    </source>
</evidence>
<proteinExistence type="predicted"/>
<dbReference type="AlphaFoldDB" id="A0A9W7E1R7"/>
<keyword evidence="4" id="KW-1185">Reference proteome</keyword>